<keyword evidence="1" id="KW-0614">Plasmid</keyword>
<proteinExistence type="predicted"/>
<protein>
    <recommendedName>
        <fullName evidence="2">TolC family protein</fullName>
    </recommendedName>
</protein>
<organism evidence="1">
    <name type="scientific">Microvirga ossetica</name>
    <dbReference type="NCBI Taxonomy" id="1882682"/>
    <lineage>
        <taxon>Bacteria</taxon>
        <taxon>Pseudomonadati</taxon>
        <taxon>Pseudomonadota</taxon>
        <taxon>Alphaproteobacteria</taxon>
        <taxon>Hyphomicrobiales</taxon>
        <taxon>Methylobacteriaceae</taxon>
        <taxon>Microvirga</taxon>
    </lineage>
</organism>
<gene>
    <name evidence="1" type="ORF">BB934_42165</name>
</gene>
<name>A0A1B2EXT3_9HYPH</name>
<dbReference type="Gene3D" id="1.20.1600.10">
    <property type="entry name" value="Outer membrane efflux proteins (OEP)"/>
    <property type="match status" value="1"/>
</dbReference>
<reference evidence="1" key="1">
    <citation type="submission" date="2016-07" db="EMBL/GenBank/DDBJ databases">
        <title>Microvirga ossetica sp. nov. a new species of rhizobia isolated from root nodules of the legume species Vicia alpestris Steven originated from North Ossetia region in the Caucasus.</title>
        <authorList>
            <person name="Safronova V.I."/>
            <person name="Kuznetsova I.G."/>
            <person name="Sazanova A.L."/>
            <person name="Belimov A."/>
            <person name="Andronov E."/>
            <person name="Osledkin Y.S."/>
            <person name="Onishchuk O.P."/>
            <person name="Kurchak O.N."/>
            <person name="Shaposhnikov A.I."/>
            <person name="Willems A."/>
            <person name="Tikhonovich I.A."/>
        </authorList>
    </citation>
    <scope>NUCLEOTIDE SEQUENCE [LARGE SCALE GENOMIC DNA]</scope>
    <source>
        <strain evidence="1">V5/3M</strain>
        <plasmid evidence="1">unnamed2</plasmid>
    </source>
</reference>
<dbReference type="InterPro" id="IPR010131">
    <property type="entry name" value="MdtP/NodT-like"/>
</dbReference>
<dbReference type="AlphaFoldDB" id="A0A1B2EXT3"/>
<accession>A0A1B2EXT3</accession>
<dbReference type="PANTHER" id="PTHR30203">
    <property type="entry name" value="OUTER MEMBRANE CATION EFFLUX PROTEIN"/>
    <property type="match status" value="1"/>
</dbReference>
<dbReference type="EMBL" id="CP016619">
    <property type="protein sequence ID" value="ANY84753.1"/>
    <property type="molecule type" value="Genomic_DNA"/>
</dbReference>
<dbReference type="PANTHER" id="PTHR30203:SF24">
    <property type="entry name" value="BLR4935 PROTEIN"/>
    <property type="match status" value="1"/>
</dbReference>
<sequence>MRSRQIVVGLFELATLPARTAIAEQRFRAAQFRTAEAVLRLAAEARREYYRAIAANQQVAFMQQALGTAETASELAKQLGESGSLNKLEQAREHAFYQELGAQLARARIEQKVARERLIRQLGLWARDIDFRLPNSLPALPPRIASAQDIERRALERRVDLQALRHDLNAVAGQFGLTNATRFVSDIELAGLSSYERTTSVFSEGGETVVESERIKRRGLEIAFTIPIFDFGAVGVAMPRRPIWQQPTGSPSGPSTCAPRRARLTCATAATTTSRVTTKAASCRYRRRSRMRLCSSTAACSST</sequence>
<dbReference type="SUPFAM" id="SSF56954">
    <property type="entry name" value="Outer membrane efflux proteins (OEP)"/>
    <property type="match status" value="1"/>
</dbReference>
<geneLocation type="plasmid" evidence="1">
    <name>unnamed2</name>
</geneLocation>
<dbReference type="KEGG" id="moc:BB934_42165"/>
<evidence type="ECO:0000313" key="1">
    <source>
        <dbReference type="EMBL" id="ANY84753.1"/>
    </source>
</evidence>
<evidence type="ECO:0008006" key="2">
    <source>
        <dbReference type="Google" id="ProtNLM"/>
    </source>
</evidence>